<name>A0AA39GFY7_SARSR</name>
<dbReference type="SUPFAM" id="SSF54160">
    <property type="entry name" value="Chromo domain-like"/>
    <property type="match status" value="2"/>
</dbReference>
<feature type="compositionally biased region" description="Basic and acidic residues" evidence="2">
    <location>
        <begin position="12"/>
        <end position="22"/>
    </location>
</feature>
<dbReference type="CDD" id="cd00024">
    <property type="entry name" value="CD_CSD"/>
    <property type="match status" value="1"/>
</dbReference>
<dbReference type="Gene3D" id="2.40.50.40">
    <property type="match status" value="2"/>
</dbReference>
<feature type="domain" description="Chromo" evidence="3">
    <location>
        <begin position="211"/>
        <end position="265"/>
    </location>
</feature>
<feature type="compositionally biased region" description="Polar residues" evidence="2">
    <location>
        <begin position="110"/>
        <end position="130"/>
    </location>
</feature>
<feature type="region of interest" description="Disordered" evidence="2">
    <location>
        <begin position="1"/>
        <end position="145"/>
    </location>
</feature>
<evidence type="ECO:0000313" key="4">
    <source>
        <dbReference type="EMBL" id="KAK0386451.1"/>
    </source>
</evidence>
<protein>
    <recommendedName>
        <fullName evidence="3">Chromo domain-containing protein</fullName>
    </recommendedName>
</protein>
<organism evidence="4 5">
    <name type="scientific">Sarocladium strictum</name>
    <name type="common">Black bundle disease fungus</name>
    <name type="synonym">Acremonium strictum</name>
    <dbReference type="NCBI Taxonomy" id="5046"/>
    <lineage>
        <taxon>Eukaryota</taxon>
        <taxon>Fungi</taxon>
        <taxon>Dikarya</taxon>
        <taxon>Ascomycota</taxon>
        <taxon>Pezizomycotina</taxon>
        <taxon>Sordariomycetes</taxon>
        <taxon>Hypocreomycetidae</taxon>
        <taxon>Hypocreales</taxon>
        <taxon>Sarocladiaceae</taxon>
        <taxon>Sarocladium</taxon>
    </lineage>
</organism>
<dbReference type="AlphaFoldDB" id="A0AA39GFY7"/>
<dbReference type="EMBL" id="JAPDFR010000005">
    <property type="protein sequence ID" value="KAK0386451.1"/>
    <property type="molecule type" value="Genomic_DNA"/>
</dbReference>
<accession>A0AA39GFY7</accession>
<evidence type="ECO:0000259" key="3">
    <source>
        <dbReference type="PROSITE" id="PS50013"/>
    </source>
</evidence>
<reference evidence="4" key="1">
    <citation type="submission" date="2022-10" db="EMBL/GenBank/DDBJ databases">
        <title>Determination and structural analysis of whole genome sequence of Sarocladium strictum F4-1.</title>
        <authorList>
            <person name="Hu L."/>
            <person name="Jiang Y."/>
        </authorList>
    </citation>
    <scope>NUCLEOTIDE SEQUENCE</scope>
    <source>
        <strain evidence="4">F4-1</strain>
    </source>
</reference>
<comment type="caution">
    <text evidence="4">The sequence shown here is derived from an EMBL/GenBank/DDBJ whole genome shotgun (WGS) entry which is preliminary data.</text>
</comment>
<dbReference type="SMART" id="SM00298">
    <property type="entry name" value="CHROMO"/>
    <property type="match status" value="1"/>
</dbReference>
<evidence type="ECO:0000313" key="5">
    <source>
        <dbReference type="Proteomes" id="UP001175261"/>
    </source>
</evidence>
<evidence type="ECO:0000256" key="1">
    <source>
        <dbReference type="ARBA" id="ARBA00011353"/>
    </source>
</evidence>
<dbReference type="InterPro" id="IPR000953">
    <property type="entry name" value="Chromo/chromo_shadow_dom"/>
</dbReference>
<gene>
    <name evidence="4" type="ORF">NLU13_6287</name>
</gene>
<dbReference type="PROSITE" id="PS50013">
    <property type="entry name" value="CHROMO_2"/>
    <property type="match status" value="1"/>
</dbReference>
<sequence length="267" mass="29249">MASFLGSIFRTPRKEAAKPREDSPEDDLSPESVLSSPTSAASLVRNGHPSSLKKLKRKRASTDAPAAVGDDDESVAPGAEGMETDAAVPDAVMPSDASPKDASKAVKPHASNTTESPGTGPSGVKQSPTVSKKPPRASKGGGDDELYTIESIQKHRWVDDDIELQIKWDTGDLTWEPETSIQEDAPAVLFSYWASEGGRPPHPSHPDLFHIFAVRKVTPRSKKVLVEWVGFKEQTWEPRSTVEEAAPELLEQFEARQSRGRKRRRRH</sequence>
<dbReference type="InterPro" id="IPR016197">
    <property type="entry name" value="Chromo-like_dom_sf"/>
</dbReference>
<dbReference type="Proteomes" id="UP001175261">
    <property type="component" value="Unassembled WGS sequence"/>
</dbReference>
<feature type="compositionally biased region" description="Polar residues" evidence="2">
    <location>
        <begin position="32"/>
        <end position="41"/>
    </location>
</feature>
<evidence type="ECO:0000256" key="2">
    <source>
        <dbReference type="SAM" id="MobiDB-lite"/>
    </source>
</evidence>
<comment type="subunit">
    <text evidence="1">Component of the NuA4 histone acetyltransferase complex.</text>
</comment>
<keyword evidence="5" id="KW-1185">Reference proteome</keyword>
<proteinExistence type="predicted"/>
<dbReference type="GO" id="GO:0006338">
    <property type="term" value="P:chromatin remodeling"/>
    <property type="evidence" value="ECO:0007669"/>
    <property type="project" value="UniProtKB-ARBA"/>
</dbReference>